<protein>
    <submittedName>
        <fullName evidence="1">Uncharacterized protein</fullName>
    </submittedName>
</protein>
<dbReference type="RefSeq" id="WP_264487827.1">
    <property type="nucleotide sequence ID" value="NZ_JAPDDT010000005.1"/>
</dbReference>
<accession>A0ABT3GJM1</accession>
<keyword evidence="2" id="KW-1185">Reference proteome</keyword>
<reference evidence="1 2" key="1">
    <citation type="submission" date="2022-10" db="EMBL/GenBank/DDBJ databases">
        <title>Luteolibacter arcticus strain CCTCC AB 2014275, whole genome shotgun sequencing project.</title>
        <authorList>
            <person name="Zhao G."/>
            <person name="Shen L."/>
        </authorList>
    </citation>
    <scope>NUCLEOTIDE SEQUENCE [LARGE SCALE GENOMIC DNA]</scope>
    <source>
        <strain evidence="1 2">CCTCC AB 2014275</strain>
    </source>
</reference>
<dbReference type="Proteomes" id="UP001320876">
    <property type="component" value="Unassembled WGS sequence"/>
</dbReference>
<evidence type="ECO:0000313" key="2">
    <source>
        <dbReference type="Proteomes" id="UP001320876"/>
    </source>
</evidence>
<proteinExistence type="predicted"/>
<comment type="caution">
    <text evidence="1">The sequence shown here is derived from an EMBL/GenBank/DDBJ whole genome shotgun (WGS) entry which is preliminary data.</text>
</comment>
<gene>
    <name evidence="1" type="ORF">OKA05_14225</name>
</gene>
<dbReference type="EMBL" id="JAPDDT010000005">
    <property type="protein sequence ID" value="MCW1923719.1"/>
    <property type="molecule type" value="Genomic_DNA"/>
</dbReference>
<organism evidence="1 2">
    <name type="scientific">Luteolibacter arcticus</name>
    <dbReference type="NCBI Taxonomy" id="1581411"/>
    <lineage>
        <taxon>Bacteria</taxon>
        <taxon>Pseudomonadati</taxon>
        <taxon>Verrucomicrobiota</taxon>
        <taxon>Verrucomicrobiia</taxon>
        <taxon>Verrucomicrobiales</taxon>
        <taxon>Verrucomicrobiaceae</taxon>
        <taxon>Luteolibacter</taxon>
    </lineage>
</organism>
<name>A0ABT3GJM1_9BACT</name>
<sequence>MAILVTATSLIAAPAEDKRFSAVIKPDPATQTTSVRVRIPKAAHAEPVQSVYLQRASKTGLDLHVPVNFSERPDGVSIFLILPTGWTERATLRVAHRVPDTGVLSSAVSDGETYEIPLIPSAEPKK</sequence>
<evidence type="ECO:0000313" key="1">
    <source>
        <dbReference type="EMBL" id="MCW1923719.1"/>
    </source>
</evidence>